<dbReference type="InterPro" id="IPR003653">
    <property type="entry name" value="Peptidase_C48_C"/>
</dbReference>
<keyword evidence="3" id="KW-0378">Hydrolase</keyword>
<sequence>MNVDEQHTNHETNSNNSQTESVDSMILFKPLEPPKFNDKKMTLEEVMSANPNPPSSGPKPPSSGPNPLYFPLRANSKTYGKNQKASKTPIRTVNADDEEPYLPTEKKRKMNGSGSVKNPVYISVSDDDGEPSQEVLLESLPFDTNKPITRSRTKAHKSRRAQVICRLKAPEGSKTGAIIITDKEVDMLEPGEFLGDSIIEFYLRHIFEGHLKNSPDEKRFYFFNTFFYRKIASSSSTEKWTKGVDIFDYKYVLIPINESEHWSLLIVCMDEDNPEFRGKLLILDSLGSGPSKNTIFTKVRKWLAEEWLNKRGTPKPFTRETMKGKFPNVPKQDNGCDCGVFLLQYAEAFCTNPPQTVEELNEEWFPQDEIVQKRDHIRTLIRRLQLMQDSSKEEEKEEEKENNGDDQKEREAKTEISDGEASGLDDPPEETKNETTAASSSSDAKEMTPNITLDVLAEASSLPPHTDSSDAITVTLEDPPRETETPPPSSHVGTSDITSPAIITVSTSSSDARTSSEDNAAIESKDSTKERDTEDETRGKMSETMALDIMQDSESEDITFVCDSVPIEESLASQELYQNPKIEESIGRGSPGGAQLNFTSKLWRYYFYGATHVHPFTMALHRFILGLQRGGYANKQSLKKGLIRQACDEGHEVGVYVAMMFCHTIESALMVESGGASADQ</sequence>
<feature type="compositionally biased region" description="Polar residues" evidence="4">
    <location>
        <begin position="75"/>
        <end position="91"/>
    </location>
</feature>
<dbReference type="EMBL" id="MDYQ01000090">
    <property type="protein sequence ID" value="PRP83092.1"/>
    <property type="molecule type" value="Genomic_DNA"/>
</dbReference>
<feature type="region of interest" description="Disordered" evidence="4">
    <location>
        <begin position="389"/>
        <end position="447"/>
    </location>
</feature>
<dbReference type="STRING" id="1890364.A0A2P6NGN2"/>
<organism evidence="6 7">
    <name type="scientific">Planoprotostelium fungivorum</name>
    <dbReference type="NCBI Taxonomy" id="1890364"/>
    <lineage>
        <taxon>Eukaryota</taxon>
        <taxon>Amoebozoa</taxon>
        <taxon>Evosea</taxon>
        <taxon>Variosea</taxon>
        <taxon>Cavosteliida</taxon>
        <taxon>Cavosteliaceae</taxon>
        <taxon>Planoprotostelium</taxon>
    </lineage>
</organism>
<evidence type="ECO:0000313" key="6">
    <source>
        <dbReference type="EMBL" id="PRP83092.1"/>
    </source>
</evidence>
<keyword evidence="2" id="KW-0645">Protease</keyword>
<comment type="similarity">
    <text evidence="1">Belongs to the peptidase C48 family.</text>
</comment>
<feature type="domain" description="Ubiquitin-like protease family profile" evidence="5">
    <location>
        <begin position="178"/>
        <end position="349"/>
    </location>
</feature>
<evidence type="ECO:0000256" key="1">
    <source>
        <dbReference type="ARBA" id="ARBA00005234"/>
    </source>
</evidence>
<feature type="region of interest" description="Disordered" evidence="4">
    <location>
        <begin position="1"/>
        <end position="114"/>
    </location>
</feature>
<dbReference type="InterPro" id="IPR038765">
    <property type="entry name" value="Papain-like_cys_pep_sf"/>
</dbReference>
<dbReference type="PANTHER" id="PTHR47764">
    <property type="entry name" value="UBIQUITIN-LIKE-SPECIFIC PROTEASE 2B-RELATED"/>
    <property type="match status" value="1"/>
</dbReference>
<evidence type="ECO:0000256" key="3">
    <source>
        <dbReference type="ARBA" id="ARBA00022801"/>
    </source>
</evidence>
<dbReference type="GO" id="GO:0008234">
    <property type="term" value="F:cysteine-type peptidase activity"/>
    <property type="evidence" value="ECO:0007669"/>
    <property type="project" value="InterPro"/>
</dbReference>
<evidence type="ECO:0000313" key="7">
    <source>
        <dbReference type="Proteomes" id="UP000241769"/>
    </source>
</evidence>
<comment type="caution">
    <text evidence="6">The sequence shown here is derived from an EMBL/GenBank/DDBJ whole genome shotgun (WGS) entry which is preliminary data.</text>
</comment>
<protein>
    <recommendedName>
        <fullName evidence="5">Ubiquitin-like protease family profile domain-containing protein</fullName>
    </recommendedName>
</protein>
<keyword evidence="7" id="KW-1185">Reference proteome</keyword>
<feature type="compositionally biased region" description="Polar residues" evidence="4">
    <location>
        <begin position="11"/>
        <end position="22"/>
    </location>
</feature>
<dbReference type="Gene3D" id="1.10.418.20">
    <property type="match status" value="1"/>
</dbReference>
<dbReference type="GO" id="GO:0006508">
    <property type="term" value="P:proteolysis"/>
    <property type="evidence" value="ECO:0007669"/>
    <property type="project" value="UniProtKB-KW"/>
</dbReference>
<dbReference type="Gene3D" id="3.30.310.130">
    <property type="entry name" value="Ubiquitin-related"/>
    <property type="match status" value="1"/>
</dbReference>
<dbReference type="PANTHER" id="PTHR47764:SF2">
    <property type="entry name" value="UBIQUITIN-LIKE PROTEASE FAMILY PROFILE DOMAIN-CONTAINING PROTEIN"/>
    <property type="match status" value="1"/>
</dbReference>
<evidence type="ECO:0000256" key="2">
    <source>
        <dbReference type="ARBA" id="ARBA00022670"/>
    </source>
</evidence>
<feature type="region of interest" description="Disordered" evidence="4">
    <location>
        <begin position="478"/>
        <end position="542"/>
    </location>
</feature>
<accession>A0A2P6NGN2</accession>
<dbReference type="InParanoid" id="A0A2P6NGN2"/>
<dbReference type="PROSITE" id="PS50600">
    <property type="entry name" value="ULP_PROTEASE"/>
    <property type="match status" value="1"/>
</dbReference>
<evidence type="ECO:0000256" key="4">
    <source>
        <dbReference type="SAM" id="MobiDB-lite"/>
    </source>
</evidence>
<dbReference type="Pfam" id="PF02902">
    <property type="entry name" value="Peptidase_C48"/>
    <property type="match status" value="1"/>
</dbReference>
<feature type="compositionally biased region" description="Pro residues" evidence="4">
    <location>
        <begin position="51"/>
        <end position="64"/>
    </location>
</feature>
<dbReference type="SUPFAM" id="SSF54001">
    <property type="entry name" value="Cysteine proteinases"/>
    <property type="match status" value="1"/>
</dbReference>
<feature type="compositionally biased region" description="Low complexity" evidence="4">
    <location>
        <begin position="504"/>
        <end position="513"/>
    </location>
</feature>
<feature type="compositionally biased region" description="Basic and acidic residues" evidence="4">
    <location>
        <begin position="523"/>
        <end position="541"/>
    </location>
</feature>
<feature type="compositionally biased region" description="Basic and acidic residues" evidence="4">
    <location>
        <begin position="1"/>
        <end position="10"/>
    </location>
</feature>
<gene>
    <name evidence="6" type="ORF">PROFUN_09688</name>
</gene>
<name>A0A2P6NGN2_9EUKA</name>
<proteinExistence type="inferred from homology"/>
<evidence type="ECO:0000259" key="5">
    <source>
        <dbReference type="PROSITE" id="PS50600"/>
    </source>
</evidence>
<dbReference type="AlphaFoldDB" id="A0A2P6NGN2"/>
<dbReference type="Proteomes" id="UP000241769">
    <property type="component" value="Unassembled WGS sequence"/>
</dbReference>
<feature type="compositionally biased region" description="Basic and acidic residues" evidence="4">
    <location>
        <begin position="390"/>
        <end position="416"/>
    </location>
</feature>
<dbReference type="OrthoDB" id="442460at2759"/>
<reference evidence="6 7" key="1">
    <citation type="journal article" date="2018" name="Genome Biol. Evol.">
        <title>Multiple Roots of Fruiting Body Formation in Amoebozoa.</title>
        <authorList>
            <person name="Hillmann F."/>
            <person name="Forbes G."/>
            <person name="Novohradska S."/>
            <person name="Ferling I."/>
            <person name="Riege K."/>
            <person name="Groth M."/>
            <person name="Westermann M."/>
            <person name="Marz M."/>
            <person name="Spaller T."/>
            <person name="Winckler T."/>
            <person name="Schaap P."/>
            <person name="Glockner G."/>
        </authorList>
    </citation>
    <scope>NUCLEOTIDE SEQUENCE [LARGE SCALE GENOMIC DNA]</scope>
    <source>
        <strain evidence="6 7">Jena</strain>
    </source>
</reference>